<dbReference type="InterPro" id="IPR050515">
    <property type="entry name" value="Beta-lactam/transpept"/>
</dbReference>
<evidence type="ECO:0000313" key="10">
    <source>
        <dbReference type="Proteomes" id="UP000182409"/>
    </source>
</evidence>
<evidence type="ECO:0000256" key="4">
    <source>
        <dbReference type="ARBA" id="ARBA00022729"/>
    </source>
</evidence>
<feature type="compositionally biased region" description="Low complexity" evidence="7">
    <location>
        <begin position="451"/>
        <end position="468"/>
    </location>
</feature>
<protein>
    <recommendedName>
        <fullName evidence="3">beta-lactamase</fullName>
        <ecNumber evidence="3">3.5.2.6</ecNumber>
    </recommendedName>
</protein>
<dbReference type="Pfam" id="PF00905">
    <property type="entry name" value="Transpeptidase"/>
    <property type="match status" value="1"/>
</dbReference>
<evidence type="ECO:0000256" key="3">
    <source>
        <dbReference type="ARBA" id="ARBA00012865"/>
    </source>
</evidence>
<dbReference type="AlphaFoldDB" id="A0A1H4RI57"/>
<dbReference type="RefSeq" id="WP_074654933.1">
    <property type="nucleotide sequence ID" value="NZ_FNSD01000001.1"/>
</dbReference>
<evidence type="ECO:0000313" key="9">
    <source>
        <dbReference type="EMBL" id="SEC31582.1"/>
    </source>
</evidence>
<dbReference type="PANTHER" id="PTHR30627">
    <property type="entry name" value="PEPTIDOGLYCAN D,D-TRANSPEPTIDASE"/>
    <property type="match status" value="1"/>
</dbReference>
<dbReference type="GO" id="GO:0005886">
    <property type="term" value="C:plasma membrane"/>
    <property type="evidence" value="ECO:0007669"/>
    <property type="project" value="TreeGrafter"/>
</dbReference>
<feature type="region of interest" description="Disordered" evidence="7">
    <location>
        <begin position="438"/>
        <end position="491"/>
    </location>
</feature>
<dbReference type="Proteomes" id="UP000182409">
    <property type="component" value="Unassembled WGS sequence"/>
</dbReference>
<comment type="similarity">
    <text evidence="2">Belongs to the class-D beta-lactamase family.</text>
</comment>
<organism evidence="9 10">
    <name type="scientific">Terriglobus roseus</name>
    <dbReference type="NCBI Taxonomy" id="392734"/>
    <lineage>
        <taxon>Bacteria</taxon>
        <taxon>Pseudomonadati</taxon>
        <taxon>Acidobacteriota</taxon>
        <taxon>Terriglobia</taxon>
        <taxon>Terriglobales</taxon>
        <taxon>Acidobacteriaceae</taxon>
        <taxon>Terriglobus</taxon>
    </lineage>
</organism>
<name>A0A1H4RI57_9BACT</name>
<dbReference type="GO" id="GO:0071555">
    <property type="term" value="P:cell wall organization"/>
    <property type="evidence" value="ECO:0007669"/>
    <property type="project" value="TreeGrafter"/>
</dbReference>
<evidence type="ECO:0000259" key="8">
    <source>
        <dbReference type="Pfam" id="PF00905"/>
    </source>
</evidence>
<accession>A0A1H4RI57</accession>
<dbReference type="GO" id="GO:0046677">
    <property type="term" value="P:response to antibiotic"/>
    <property type="evidence" value="ECO:0007669"/>
    <property type="project" value="UniProtKB-KW"/>
</dbReference>
<keyword evidence="5" id="KW-0378">Hydrolase</keyword>
<comment type="catalytic activity">
    <reaction evidence="1">
        <text>a beta-lactam + H2O = a substituted beta-amino acid</text>
        <dbReference type="Rhea" id="RHEA:20401"/>
        <dbReference type="ChEBI" id="CHEBI:15377"/>
        <dbReference type="ChEBI" id="CHEBI:35627"/>
        <dbReference type="ChEBI" id="CHEBI:140347"/>
        <dbReference type="EC" id="3.5.2.6"/>
    </reaction>
</comment>
<evidence type="ECO:0000256" key="6">
    <source>
        <dbReference type="ARBA" id="ARBA00023251"/>
    </source>
</evidence>
<keyword evidence="4" id="KW-0732">Signal</keyword>
<dbReference type="EC" id="3.5.2.6" evidence="3"/>
<dbReference type="GO" id="GO:0008800">
    <property type="term" value="F:beta-lactamase activity"/>
    <property type="evidence" value="ECO:0007669"/>
    <property type="project" value="UniProtKB-EC"/>
</dbReference>
<dbReference type="InterPro" id="IPR001460">
    <property type="entry name" value="PCN-bd_Tpept"/>
</dbReference>
<reference evidence="9 10" key="1">
    <citation type="submission" date="2016-10" db="EMBL/GenBank/DDBJ databases">
        <authorList>
            <person name="de Groot N.N."/>
        </authorList>
    </citation>
    <scope>NUCLEOTIDE SEQUENCE [LARGE SCALE GENOMIC DNA]</scope>
    <source>
        <strain evidence="9 10">AB35.6</strain>
    </source>
</reference>
<evidence type="ECO:0000256" key="7">
    <source>
        <dbReference type="SAM" id="MobiDB-lite"/>
    </source>
</evidence>
<feature type="region of interest" description="Disordered" evidence="7">
    <location>
        <begin position="40"/>
        <end position="72"/>
    </location>
</feature>
<dbReference type="PROSITE" id="PS51257">
    <property type="entry name" value="PROKAR_LIPOPROTEIN"/>
    <property type="match status" value="1"/>
</dbReference>
<dbReference type="SUPFAM" id="SSF56601">
    <property type="entry name" value="beta-lactamase/transpeptidase-like"/>
    <property type="match status" value="1"/>
</dbReference>
<dbReference type="PANTHER" id="PTHR30627:SF6">
    <property type="entry name" value="BETA-LACTAMASE YBXI-RELATED"/>
    <property type="match status" value="1"/>
</dbReference>
<dbReference type="Gene3D" id="3.40.710.10">
    <property type="entry name" value="DD-peptidase/beta-lactamase superfamily"/>
    <property type="match status" value="1"/>
</dbReference>
<feature type="compositionally biased region" description="Low complexity" evidence="7">
    <location>
        <begin position="44"/>
        <end position="72"/>
    </location>
</feature>
<gene>
    <name evidence="9" type="ORF">SAMN05443244_3163</name>
</gene>
<dbReference type="GO" id="GO:0008658">
    <property type="term" value="F:penicillin binding"/>
    <property type="evidence" value="ECO:0007669"/>
    <property type="project" value="InterPro"/>
</dbReference>
<evidence type="ECO:0000256" key="2">
    <source>
        <dbReference type="ARBA" id="ARBA00007898"/>
    </source>
</evidence>
<evidence type="ECO:0000256" key="5">
    <source>
        <dbReference type="ARBA" id="ARBA00022801"/>
    </source>
</evidence>
<proteinExistence type="inferred from homology"/>
<evidence type="ECO:0000256" key="1">
    <source>
        <dbReference type="ARBA" id="ARBA00001526"/>
    </source>
</evidence>
<feature type="domain" description="Penicillin-binding protein transpeptidase" evidence="8">
    <location>
        <begin position="148"/>
        <end position="391"/>
    </location>
</feature>
<keyword evidence="6" id="KW-0046">Antibiotic resistance</keyword>
<sequence length="491" mass="51406">MRFDLFERLRDRAVVAVLPVALACVCVAVAPLGALAMTRTSGTSHHAPSRVAASRSHARTSAPASAARGRGAKGRVVAGRGRAVAGRNVVAIIHGRRVRTFVPARYAERFSAPSFAQNVDNITLGDVTAGEDPLVRASLIQALGNMNGTALAIDPKNGRILAMVNQKVALGPGAEPCSTIKLTVALAALSEGIINKDTPVNLGHGYHLNLTYALARSVNPYFEELGRELGFERVKHYANEFGLGELAGYNVAGEQLGTYPDHPLPESKGGVGRMCSFGESVEMTPMQLGAIVASIANGGSLFYLQHPTTPEEVANYTPRLKRTLNIQPYIPEILPGMAGAVEASYGTARSLRANFHEFPVFGKTGTCSDNGTRFGWFAGYGDGPNGRIVTVFFLTGGRPTFGPKAAELTGLFYRALADKSYFHQTALPNVAAQVPATDPSAATTTVPGMSPTPAAIPAASSIPATEPTGTPRMAPLPGASPAPCSVNSTAC</sequence>
<dbReference type="EMBL" id="FNSD01000001">
    <property type="protein sequence ID" value="SEC31582.1"/>
    <property type="molecule type" value="Genomic_DNA"/>
</dbReference>
<dbReference type="InterPro" id="IPR012338">
    <property type="entry name" value="Beta-lactam/transpept-like"/>
</dbReference>
<dbReference type="OrthoDB" id="103277at2"/>